<name>A0A8S2WXS8_9BILA</name>
<proteinExistence type="predicted"/>
<dbReference type="EMBL" id="CAJOBH010042873">
    <property type="protein sequence ID" value="CAF4338131.1"/>
    <property type="molecule type" value="Genomic_DNA"/>
</dbReference>
<evidence type="ECO:0000256" key="1">
    <source>
        <dbReference type="ARBA" id="ARBA00022723"/>
    </source>
</evidence>
<protein>
    <recommendedName>
        <fullName evidence="4">LIM zinc-binding domain-containing protein</fullName>
    </recommendedName>
</protein>
<dbReference type="InterPro" id="IPR001781">
    <property type="entry name" value="Znf_LIM"/>
</dbReference>
<dbReference type="Gene3D" id="2.10.110.10">
    <property type="entry name" value="Cysteine Rich Protein"/>
    <property type="match status" value="1"/>
</dbReference>
<evidence type="ECO:0000313" key="5">
    <source>
        <dbReference type="EMBL" id="CAF4338131.1"/>
    </source>
</evidence>
<dbReference type="GO" id="GO:0046872">
    <property type="term" value="F:metal ion binding"/>
    <property type="evidence" value="ECO:0007669"/>
    <property type="project" value="UniProtKB-KW"/>
</dbReference>
<evidence type="ECO:0000313" key="7">
    <source>
        <dbReference type="Proteomes" id="UP000681720"/>
    </source>
</evidence>
<feature type="non-terminal residue" evidence="6">
    <location>
        <position position="1"/>
    </location>
</feature>
<feature type="domain" description="LIM zinc-binding" evidence="4">
    <location>
        <begin position="2"/>
        <end position="33"/>
    </location>
</feature>
<dbReference type="Proteomes" id="UP000681967">
    <property type="component" value="Unassembled WGS sequence"/>
</dbReference>
<gene>
    <name evidence="5" type="ORF">BYL167_LOCUS28988</name>
    <name evidence="6" type="ORF">GIL414_LOCUS33048</name>
</gene>
<keyword evidence="3" id="KW-0440">LIM domain</keyword>
<dbReference type="Proteomes" id="UP000681720">
    <property type="component" value="Unassembled WGS sequence"/>
</dbReference>
<evidence type="ECO:0000256" key="3">
    <source>
        <dbReference type="ARBA" id="ARBA00023038"/>
    </source>
</evidence>
<feature type="non-terminal residue" evidence="6">
    <location>
        <position position="34"/>
    </location>
</feature>
<reference evidence="6" key="1">
    <citation type="submission" date="2021-02" db="EMBL/GenBank/DDBJ databases">
        <authorList>
            <person name="Nowell W R."/>
        </authorList>
    </citation>
    <scope>NUCLEOTIDE SEQUENCE</scope>
</reference>
<keyword evidence="2" id="KW-0862">Zinc</keyword>
<dbReference type="SUPFAM" id="SSF57716">
    <property type="entry name" value="Glucocorticoid receptor-like (DNA-binding domain)"/>
    <property type="match status" value="1"/>
</dbReference>
<dbReference type="Pfam" id="PF00412">
    <property type="entry name" value="LIM"/>
    <property type="match status" value="1"/>
</dbReference>
<evidence type="ECO:0000259" key="4">
    <source>
        <dbReference type="Pfam" id="PF00412"/>
    </source>
</evidence>
<organism evidence="6 7">
    <name type="scientific">Rotaria magnacalcarata</name>
    <dbReference type="NCBI Taxonomy" id="392030"/>
    <lineage>
        <taxon>Eukaryota</taxon>
        <taxon>Metazoa</taxon>
        <taxon>Spiralia</taxon>
        <taxon>Gnathifera</taxon>
        <taxon>Rotifera</taxon>
        <taxon>Eurotatoria</taxon>
        <taxon>Bdelloidea</taxon>
        <taxon>Philodinida</taxon>
        <taxon>Philodinidae</taxon>
        <taxon>Rotaria</taxon>
    </lineage>
</organism>
<evidence type="ECO:0000256" key="2">
    <source>
        <dbReference type="ARBA" id="ARBA00022833"/>
    </source>
</evidence>
<keyword evidence="1" id="KW-0479">Metal-binding</keyword>
<dbReference type="EMBL" id="CAJOBJ010072120">
    <property type="protein sequence ID" value="CAF4464739.1"/>
    <property type="molecule type" value="Genomic_DNA"/>
</dbReference>
<dbReference type="AlphaFoldDB" id="A0A8S2WXS8"/>
<accession>A0A8S2WXS8</accession>
<evidence type="ECO:0000313" key="6">
    <source>
        <dbReference type="EMBL" id="CAF4464739.1"/>
    </source>
</evidence>
<sequence length="34" mass="3836">MQCLRCQCCDAVLADISSTFYTKDNALLCKSDYI</sequence>
<comment type="caution">
    <text evidence="6">The sequence shown here is derived from an EMBL/GenBank/DDBJ whole genome shotgun (WGS) entry which is preliminary data.</text>
</comment>